<dbReference type="InterPro" id="IPR025857">
    <property type="entry name" value="MacB_PCD"/>
</dbReference>
<evidence type="ECO:0000256" key="5">
    <source>
        <dbReference type="ARBA" id="ARBA00022692"/>
    </source>
</evidence>
<evidence type="ECO:0000256" key="6">
    <source>
        <dbReference type="ARBA" id="ARBA00022989"/>
    </source>
</evidence>
<protein>
    <submittedName>
        <fullName evidence="11">Lipoprotein releasing system, transmembrane protein</fullName>
        <ecNumber evidence="11">3.6.3.-</ecNumber>
    </submittedName>
</protein>
<feature type="transmembrane region" description="Helical" evidence="8">
    <location>
        <begin position="349"/>
        <end position="375"/>
    </location>
</feature>
<dbReference type="GO" id="GO:0016787">
    <property type="term" value="F:hydrolase activity"/>
    <property type="evidence" value="ECO:0007669"/>
    <property type="project" value="UniProtKB-KW"/>
</dbReference>
<comment type="subcellular location">
    <subcellularLocation>
        <location evidence="1">Cell membrane</location>
        <topology evidence="1">Multi-pass membrane protein</topology>
    </subcellularLocation>
</comment>
<dbReference type="Proteomes" id="UP000059419">
    <property type="component" value="Chromosome 1"/>
</dbReference>
<dbReference type="InterPro" id="IPR011925">
    <property type="entry name" value="LolCE_TM"/>
</dbReference>
<evidence type="ECO:0000313" key="12">
    <source>
        <dbReference type="Proteomes" id="UP000059419"/>
    </source>
</evidence>
<evidence type="ECO:0000256" key="1">
    <source>
        <dbReference type="ARBA" id="ARBA00004651"/>
    </source>
</evidence>
<feature type="domain" description="MacB-like periplasmic core" evidence="10">
    <location>
        <begin position="66"/>
        <end position="277"/>
    </location>
</feature>
<dbReference type="EC" id="3.6.3.-" evidence="11"/>
<accession>A0A0U5L4U2</accession>
<feature type="transmembrane region" description="Helical" evidence="8">
    <location>
        <begin position="305"/>
        <end position="329"/>
    </location>
</feature>
<dbReference type="PANTHER" id="PTHR30489:SF8">
    <property type="entry name" value="LIPOPROTEIN-RELEASING SYSTEM TRANSMEMBRANE PROTEIN LOLC"/>
    <property type="match status" value="1"/>
</dbReference>
<dbReference type="NCBIfam" id="TIGR02212">
    <property type="entry name" value="lolCE"/>
    <property type="match status" value="1"/>
</dbReference>
<dbReference type="PATRIC" id="fig|1619313.3.peg.1518"/>
<dbReference type="AlphaFoldDB" id="A0A0U5L4U2"/>
<dbReference type="PANTHER" id="PTHR30489">
    <property type="entry name" value="LIPOPROTEIN-RELEASING SYSTEM TRANSMEMBRANE PROTEIN LOLE"/>
    <property type="match status" value="1"/>
</dbReference>
<dbReference type="KEGG" id="ege:EM595_1465"/>
<keyword evidence="4" id="KW-1003">Cell membrane</keyword>
<dbReference type="Pfam" id="PF12704">
    <property type="entry name" value="MacB_PCD"/>
    <property type="match status" value="1"/>
</dbReference>
<feature type="transmembrane region" description="Helical" evidence="8">
    <location>
        <begin position="64"/>
        <end position="87"/>
    </location>
</feature>
<proteinExistence type="inferred from homology"/>
<organism evidence="11 12">
    <name type="scientific">Duffyella gerundensis</name>
    <dbReference type="NCBI Taxonomy" id="1619313"/>
    <lineage>
        <taxon>Bacteria</taxon>
        <taxon>Pseudomonadati</taxon>
        <taxon>Pseudomonadota</taxon>
        <taxon>Gammaproteobacteria</taxon>
        <taxon>Enterobacterales</taxon>
        <taxon>Erwiniaceae</taxon>
        <taxon>Duffyella</taxon>
    </lineage>
</organism>
<dbReference type="GO" id="GO:0098797">
    <property type="term" value="C:plasma membrane protein complex"/>
    <property type="evidence" value="ECO:0007669"/>
    <property type="project" value="TreeGrafter"/>
</dbReference>
<keyword evidence="12" id="KW-1185">Reference proteome</keyword>
<keyword evidence="5 8" id="KW-0812">Transmembrane</keyword>
<dbReference type="STRING" id="1619313.EM595_1465"/>
<dbReference type="EMBL" id="LN907827">
    <property type="protein sequence ID" value="CUU23699.1"/>
    <property type="molecule type" value="Genomic_DNA"/>
</dbReference>
<reference evidence="12" key="1">
    <citation type="submission" date="2015-11" db="EMBL/GenBank/DDBJ databases">
        <authorList>
            <person name="Blom J."/>
        </authorList>
    </citation>
    <scope>NUCLEOTIDE SEQUENCE [LARGE SCALE GENOMIC DNA]</scope>
</reference>
<dbReference type="Pfam" id="PF02687">
    <property type="entry name" value="FtsX"/>
    <property type="match status" value="1"/>
</dbReference>
<evidence type="ECO:0000313" key="11">
    <source>
        <dbReference type="EMBL" id="CUU23699.1"/>
    </source>
</evidence>
<keyword evidence="7 8" id="KW-0472">Membrane</keyword>
<evidence type="ECO:0000256" key="8">
    <source>
        <dbReference type="SAM" id="Phobius"/>
    </source>
</evidence>
<comment type="similarity">
    <text evidence="2">Belongs to the ABC-4 integral membrane protein family. LolC/E subfamily.</text>
</comment>
<dbReference type="InterPro" id="IPR051447">
    <property type="entry name" value="Lipoprotein-release_system"/>
</dbReference>
<evidence type="ECO:0000256" key="3">
    <source>
        <dbReference type="ARBA" id="ARBA00022448"/>
    </source>
</evidence>
<dbReference type="InterPro" id="IPR003838">
    <property type="entry name" value="ABC3_permease_C"/>
</dbReference>
<evidence type="ECO:0000256" key="2">
    <source>
        <dbReference type="ARBA" id="ARBA00005236"/>
    </source>
</evidence>
<dbReference type="GO" id="GO:0042953">
    <property type="term" value="P:lipoprotein transport"/>
    <property type="evidence" value="ECO:0007669"/>
    <property type="project" value="InterPro"/>
</dbReference>
<name>A0A0U5L4U2_9GAMM</name>
<evidence type="ECO:0000259" key="9">
    <source>
        <dbReference type="Pfam" id="PF02687"/>
    </source>
</evidence>
<dbReference type="NCBIfam" id="NF008076">
    <property type="entry name" value="PRK10814.1"/>
    <property type="match status" value="1"/>
</dbReference>
<feature type="domain" description="ABC3 transporter permease C-terminal" evidence="9">
    <location>
        <begin position="309"/>
        <end position="430"/>
    </location>
</feature>
<keyword evidence="6 8" id="KW-1133">Transmembrane helix</keyword>
<sequence>MQHSAVTSGLAPRLKGSIKQKAPLSSMPSLTPSTYKTDLMYQPVALFIGLRYMRGRAADRFGRFVSWLSTIGITLGVMALVTVLSVMNGFEQELEGNILGLMPQALITSEKGSINPQQQPVSALKLQGISRSAPLTTGEVVLQSAHSVAVGVMLGVQPDERDPLTPYLINVQQNVLQSGSYKVILGEQLAGQLGIKRGDELRLMVPSVSQFTPMGRVPSQRLFTVAGTFAANSEVDGYQILVNQQDASRLMRYPLGNVTGWRLWLDKPLQVDSVSQQALPAGLVWKDWRERKGDLFQAVRMEKNMMGLLLSLIVAVAAFNIITSLGLVIMEKQGEVAILQTLGLTRRQIVTVFMVQGASAGIIGALLGALLGVLLASQLNQLLPVIGLFLDGASLPVAISPMQVLTIALTTMIVALLSTLYPSWRAAAVQPAEALRYE</sequence>
<keyword evidence="3" id="KW-0813">Transport</keyword>
<gene>
    <name evidence="11" type="primary">ycfU</name>
    <name evidence="11" type="ORF">EM595_1465</name>
</gene>
<keyword evidence="11" id="KW-0449">Lipoprotein</keyword>
<evidence type="ECO:0000256" key="4">
    <source>
        <dbReference type="ARBA" id="ARBA00022475"/>
    </source>
</evidence>
<dbReference type="GO" id="GO:0044874">
    <property type="term" value="P:lipoprotein localization to outer membrane"/>
    <property type="evidence" value="ECO:0007669"/>
    <property type="project" value="TreeGrafter"/>
</dbReference>
<feature type="transmembrane region" description="Helical" evidence="8">
    <location>
        <begin position="395"/>
        <end position="417"/>
    </location>
</feature>
<keyword evidence="11" id="KW-0378">Hydrolase</keyword>
<evidence type="ECO:0000259" key="10">
    <source>
        <dbReference type="Pfam" id="PF12704"/>
    </source>
</evidence>
<evidence type="ECO:0000256" key="7">
    <source>
        <dbReference type="ARBA" id="ARBA00023136"/>
    </source>
</evidence>